<dbReference type="Proteomes" id="UP000619260">
    <property type="component" value="Unassembled WGS sequence"/>
</dbReference>
<evidence type="ECO:0000313" key="5">
    <source>
        <dbReference type="EMBL" id="GIJ50620.1"/>
    </source>
</evidence>
<dbReference type="AlphaFoldDB" id="A0A8J4DTV2"/>
<sequence>MRFGEGGGAMTDQQASRRGGRQPRSDARRNHRRLLKAVGEPAREAPDQLTMQAVASRAEVGPATAYRYYSSLDEVLAAYVLSVVEELRDFSAASTAQGRPLFDSVVNKWVDLLAEHGPALVQLRSRRGYLERLHDGNEIMVALRDAWSRPVEGLLDDIGLPEKLIEYAVFRANMMFDPREIQDLLQETDLSRPEVITRLTEAYGGALRGWARAG</sequence>
<organism evidence="5 6">
    <name type="scientific">Virgisporangium aliadipatigenens</name>
    <dbReference type="NCBI Taxonomy" id="741659"/>
    <lineage>
        <taxon>Bacteria</taxon>
        <taxon>Bacillati</taxon>
        <taxon>Actinomycetota</taxon>
        <taxon>Actinomycetes</taxon>
        <taxon>Micromonosporales</taxon>
        <taxon>Micromonosporaceae</taxon>
        <taxon>Virgisporangium</taxon>
    </lineage>
</organism>
<feature type="domain" description="HTH tetR-type" evidence="4">
    <location>
        <begin position="27"/>
        <end position="87"/>
    </location>
</feature>
<keyword evidence="6" id="KW-1185">Reference proteome</keyword>
<dbReference type="InterPro" id="IPR009057">
    <property type="entry name" value="Homeodomain-like_sf"/>
</dbReference>
<evidence type="ECO:0000256" key="1">
    <source>
        <dbReference type="ARBA" id="ARBA00023125"/>
    </source>
</evidence>
<accession>A0A8J4DTV2</accession>
<reference evidence="5" key="1">
    <citation type="submission" date="2021-01" db="EMBL/GenBank/DDBJ databases">
        <title>Whole genome shotgun sequence of Virgisporangium aliadipatigenens NBRC 105644.</title>
        <authorList>
            <person name="Komaki H."/>
            <person name="Tamura T."/>
        </authorList>
    </citation>
    <scope>NUCLEOTIDE SEQUENCE</scope>
    <source>
        <strain evidence="5">NBRC 105644</strain>
    </source>
</reference>
<dbReference type="GO" id="GO:0003677">
    <property type="term" value="F:DNA binding"/>
    <property type="evidence" value="ECO:0007669"/>
    <property type="project" value="UniProtKB-UniRule"/>
</dbReference>
<dbReference type="Gene3D" id="1.10.357.10">
    <property type="entry name" value="Tetracycline Repressor, domain 2"/>
    <property type="match status" value="1"/>
</dbReference>
<gene>
    <name evidence="5" type="ORF">Val02_75060</name>
</gene>
<evidence type="ECO:0000256" key="2">
    <source>
        <dbReference type="PROSITE-ProRule" id="PRU00335"/>
    </source>
</evidence>
<evidence type="ECO:0000313" key="6">
    <source>
        <dbReference type="Proteomes" id="UP000619260"/>
    </source>
</evidence>
<protein>
    <submittedName>
        <fullName evidence="5">TetR family transcriptional regulator</fullName>
    </submittedName>
</protein>
<dbReference type="InterPro" id="IPR001647">
    <property type="entry name" value="HTH_TetR"/>
</dbReference>
<feature type="DNA-binding region" description="H-T-H motif" evidence="2">
    <location>
        <begin position="50"/>
        <end position="69"/>
    </location>
</feature>
<feature type="region of interest" description="Disordered" evidence="3">
    <location>
        <begin position="1"/>
        <end position="31"/>
    </location>
</feature>
<name>A0A8J4DTV2_9ACTN</name>
<dbReference type="Pfam" id="PF00440">
    <property type="entry name" value="TetR_N"/>
    <property type="match status" value="1"/>
</dbReference>
<keyword evidence="1 2" id="KW-0238">DNA-binding</keyword>
<dbReference type="PROSITE" id="PS50977">
    <property type="entry name" value="HTH_TETR_2"/>
    <property type="match status" value="1"/>
</dbReference>
<dbReference type="EMBL" id="BOPF01000037">
    <property type="protein sequence ID" value="GIJ50620.1"/>
    <property type="molecule type" value="Genomic_DNA"/>
</dbReference>
<evidence type="ECO:0000256" key="3">
    <source>
        <dbReference type="SAM" id="MobiDB-lite"/>
    </source>
</evidence>
<proteinExistence type="predicted"/>
<comment type="caution">
    <text evidence="5">The sequence shown here is derived from an EMBL/GenBank/DDBJ whole genome shotgun (WGS) entry which is preliminary data.</text>
</comment>
<evidence type="ECO:0000259" key="4">
    <source>
        <dbReference type="PROSITE" id="PS50977"/>
    </source>
</evidence>
<dbReference type="SUPFAM" id="SSF46689">
    <property type="entry name" value="Homeodomain-like"/>
    <property type="match status" value="1"/>
</dbReference>